<keyword evidence="4" id="KW-0472">Membrane</keyword>
<dbReference type="InterPro" id="IPR013083">
    <property type="entry name" value="Znf_RING/FYVE/PHD"/>
</dbReference>
<feature type="domain" description="Protein kinase" evidence="5">
    <location>
        <begin position="711"/>
        <end position="965"/>
    </location>
</feature>
<comment type="caution">
    <text evidence="7">The sequence shown here is derived from an EMBL/GenBank/DDBJ whole genome shotgun (WGS) entry which is preliminary data.</text>
</comment>
<dbReference type="PROSITE" id="PS50089">
    <property type="entry name" value="ZF_RING_2"/>
    <property type="match status" value="1"/>
</dbReference>
<dbReference type="EMBL" id="CAJNYT010000765">
    <property type="protein sequence ID" value="CAF3370468.1"/>
    <property type="molecule type" value="Genomic_DNA"/>
</dbReference>
<dbReference type="Pfam" id="PF13920">
    <property type="entry name" value="zf-C3HC4_3"/>
    <property type="match status" value="1"/>
</dbReference>
<evidence type="ECO:0000256" key="1">
    <source>
        <dbReference type="ARBA" id="ARBA00022771"/>
    </source>
</evidence>
<dbReference type="AlphaFoldDB" id="A0A817XTV0"/>
<sequence>MTASSQVMLADLKHIESIIESNNSIKKSTLTLVKEFLEVQENFLGEVDQVYKNLATIEHVAEIFLDETKKKILQEFNPLEHVQLAVSGYNSVGKTSFIHELLGCGEFLPVEKGAVTARIVKFSYAPQESACLIRYTSVQDLTEIDDRIDLSAHFKNGVSSKTRSKGLRKVVKEHVGRPEGIDQQSDEFSKWAKIFVEIRLPSDHLKPGLHVYDTPGFLGSDPRILRENLLTLVGSVHPTIVFLYDNPTGSDDSRKCYNELKVALCSEQMGVDIFFLNTKADVAIMRKDASNNDDDEDDDDEKLIDKERSHRYELLMKIDEMKGDVHERNLGEMEPSFDQCNSFDMFTTASPLDPMEITIKSHAINRIIHFAAEHDLRLTKYVINIVHEAIDAFFDFVLVTNRRSTDEWNKLRDDALQWGKTFFEQYRSAIHAIAKEANLRLPKRFQEKRLDIEKKAIDDCETRGIHWDDRLSLPRLQYELAKIRHLIQSVKNISRDYRNDEQTFIDILMEREVTKPVLLEIISQESNNIKQQMSKDHTCHRSKNELLYAAYREVLIEIGNFGNINQLSVEHIIYKAIAAIFLSPVLLSFFMVYGVPFGLLYLARKGCTDKRLQDAVDRRKQSIRHYLVDLEAAMSKMGDQVKINMLEWIDQEHKKYEKKVNGYHRVVCRTIQDRQKAYELARLFVSKFIRIECHLEANLNLAAHHGSRPIVIHDEVLGTGGFFTVHPSSWDNEHGLVAKKLREHINDQNFTYLEAHFHRTVTKLDIPHLIQLKYLYVDEKASMYLLLPRYPTNLHSFLLKNIRTMTTDKAIKISRDIAGVIAHMHAFDLVHRDIKVENILMDEHEEVYLADFGTCQHGTENSTLVGSFPLAPDLTASNSSSDRQYSYEGTAVDVYLLGVLMFVCAPKDVYIPPSNRILDQVHQLDRKKIPENYCALIVRCLEKNPKLRPTAQAIADELDAMTERLCIVCMDALRSVRFQPCGHKVVCVQCLAQIQQTKVSPQCILCNHVIASAQEDNNTNTFLFLHRTNNDFIEENDFVF</sequence>
<dbReference type="InterPro" id="IPR011009">
    <property type="entry name" value="Kinase-like_dom_sf"/>
</dbReference>
<evidence type="ECO:0000313" key="8">
    <source>
        <dbReference type="EMBL" id="CAF4875847.1"/>
    </source>
</evidence>
<dbReference type="SMART" id="SM00184">
    <property type="entry name" value="RING"/>
    <property type="match status" value="1"/>
</dbReference>
<keyword evidence="4" id="KW-1133">Transmembrane helix</keyword>
<dbReference type="PANTHER" id="PTHR44329">
    <property type="entry name" value="SERINE/THREONINE-PROTEIN KINASE TNNI3K-RELATED"/>
    <property type="match status" value="1"/>
</dbReference>
<dbReference type="SUPFAM" id="SSF57850">
    <property type="entry name" value="RING/U-box"/>
    <property type="match status" value="1"/>
</dbReference>
<accession>A0A817XTV0</accession>
<dbReference type="GO" id="GO:0008270">
    <property type="term" value="F:zinc ion binding"/>
    <property type="evidence" value="ECO:0007669"/>
    <property type="project" value="UniProtKB-KW"/>
</dbReference>
<proteinExistence type="predicted"/>
<evidence type="ECO:0000259" key="5">
    <source>
        <dbReference type="PROSITE" id="PS50011"/>
    </source>
</evidence>
<dbReference type="Gene3D" id="3.40.50.300">
    <property type="entry name" value="P-loop containing nucleotide triphosphate hydrolases"/>
    <property type="match status" value="1"/>
</dbReference>
<dbReference type="EMBL" id="CAJOBR010008210">
    <property type="protein sequence ID" value="CAF4875847.1"/>
    <property type="molecule type" value="Genomic_DNA"/>
</dbReference>
<dbReference type="CDD" id="cd00180">
    <property type="entry name" value="PKc"/>
    <property type="match status" value="1"/>
</dbReference>
<dbReference type="GO" id="GO:0004674">
    <property type="term" value="F:protein serine/threonine kinase activity"/>
    <property type="evidence" value="ECO:0007669"/>
    <property type="project" value="TreeGrafter"/>
</dbReference>
<dbReference type="SMART" id="SM00220">
    <property type="entry name" value="S_TKc"/>
    <property type="match status" value="1"/>
</dbReference>
<dbReference type="Proteomes" id="UP000663872">
    <property type="component" value="Unassembled WGS sequence"/>
</dbReference>
<dbReference type="PROSITE" id="PS50011">
    <property type="entry name" value="PROTEIN_KINASE_DOM"/>
    <property type="match status" value="1"/>
</dbReference>
<evidence type="ECO:0000256" key="3">
    <source>
        <dbReference type="PROSITE-ProRule" id="PRU00175"/>
    </source>
</evidence>
<dbReference type="InterPro" id="IPR027417">
    <property type="entry name" value="P-loop_NTPase"/>
</dbReference>
<dbReference type="SUPFAM" id="SSF56112">
    <property type="entry name" value="Protein kinase-like (PK-like)"/>
    <property type="match status" value="1"/>
</dbReference>
<evidence type="ECO:0000313" key="7">
    <source>
        <dbReference type="EMBL" id="CAF3370468.1"/>
    </source>
</evidence>
<dbReference type="Pfam" id="PF00069">
    <property type="entry name" value="Pkinase"/>
    <property type="match status" value="1"/>
</dbReference>
<dbReference type="InterPro" id="IPR051681">
    <property type="entry name" value="Ser/Thr_Kinases-Pseudokinases"/>
</dbReference>
<dbReference type="Pfam" id="PF00350">
    <property type="entry name" value="Dynamin_N"/>
    <property type="match status" value="1"/>
</dbReference>
<dbReference type="GO" id="GO:0005524">
    <property type="term" value="F:ATP binding"/>
    <property type="evidence" value="ECO:0007669"/>
    <property type="project" value="InterPro"/>
</dbReference>
<evidence type="ECO:0000256" key="4">
    <source>
        <dbReference type="SAM" id="Phobius"/>
    </source>
</evidence>
<name>A0A817XTV0_9BILA</name>
<reference evidence="7" key="1">
    <citation type="submission" date="2021-02" db="EMBL/GenBank/DDBJ databases">
        <authorList>
            <person name="Nowell W R."/>
        </authorList>
    </citation>
    <scope>NUCLEOTIDE SEQUENCE</scope>
</reference>
<dbReference type="PROSITE" id="PS00108">
    <property type="entry name" value="PROTEIN_KINASE_ST"/>
    <property type="match status" value="1"/>
</dbReference>
<feature type="domain" description="RING-type" evidence="6">
    <location>
        <begin position="966"/>
        <end position="1007"/>
    </location>
</feature>
<keyword evidence="2" id="KW-0862">Zinc</keyword>
<dbReference type="Proteomes" id="UP000663848">
    <property type="component" value="Unassembled WGS sequence"/>
</dbReference>
<gene>
    <name evidence="7" type="ORF">GRG538_LOCUS7248</name>
    <name evidence="8" type="ORF">QYT958_LOCUS28994</name>
</gene>
<dbReference type="InterPro" id="IPR000719">
    <property type="entry name" value="Prot_kinase_dom"/>
</dbReference>
<dbReference type="InterPro" id="IPR045063">
    <property type="entry name" value="Dynamin_N"/>
</dbReference>
<dbReference type="SUPFAM" id="SSF52540">
    <property type="entry name" value="P-loop containing nucleoside triphosphate hydrolases"/>
    <property type="match status" value="1"/>
</dbReference>
<organism evidence="7 9">
    <name type="scientific">Rotaria socialis</name>
    <dbReference type="NCBI Taxonomy" id="392032"/>
    <lineage>
        <taxon>Eukaryota</taxon>
        <taxon>Metazoa</taxon>
        <taxon>Spiralia</taxon>
        <taxon>Gnathifera</taxon>
        <taxon>Rotifera</taxon>
        <taxon>Eurotatoria</taxon>
        <taxon>Bdelloidea</taxon>
        <taxon>Philodinida</taxon>
        <taxon>Philodinidae</taxon>
        <taxon>Rotaria</taxon>
    </lineage>
</organism>
<protein>
    <submittedName>
        <fullName evidence="7">Uncharacterized protein</fullName>
    </submittedName>
</protein>
<keyword evidence="4" id="KW-0812">Transmembrane</keyword>
<dbReference type="InterPro" id="IPR008271">
    <property type="entry name" value="Ser/Thr_kinase_AS"/>
</dbReference>
<dbReference type="Gene3D" id="1.10.510.10">
    <property type="entry name" value="Transferase(Phosphotransferase) domain 1"/>
    <property type="match status" value="1"/>
</dbReference>
<evidence type="ECO:0000256" key="2">
    <source>
        <dbReference type="ARBA" id="ARBA00022833"/>
    </source>
</evidence>
<keyword evidence="1 3" id="KW-0863">Zinc-finger</keyword>
<feature type="transmembrane region" description="Helical" evidence="4">
    <location>
        <begin position="576"/>
        <end position="603"/>
    </location>
</feature>
<keyword evidence="1 3" id="KW-0479">Metal-binding</keyword>
<evidence type="ECO:0000313" key="9">
    <source>
        <dbReference type="Proteomes" id="UP000663872"/>
    </source>
</evidence>
<dbReference type="Gene3D" id="3.30.40.10">
    <property type="entry name" value="Zinc/RING finger domain, C3HC4 (zinc finger)"/>
    <property type="match status" value="1"/>
</dbReference>
<evidence type="ECO:0000259" key="6">
    <source>
        <dbReference type="PROSITE" id="PS50089"/>
    </source>
</evidence>
<dbReference type="InterPro" id="IPR001841">
    <property type="entry name" value="Znf_RING"/>
</dbReference>